<dbReference type="Gene3D" id="3.40.50.300">
    <property type="entry name" value="P-loop containing nucleotide triphosphate hydrolases"/>
    <property type="match status" value="1"/>
</dbReference>
<name>A0A183I9Z5_9BILA</name>
<evidence type="ECO:0000256" key="2">
    <source>
        <dbReference type="ARBA" id="ARBA00022768"/>
    </source>
</evidence>
<dbReference type="PROSITE" id="PS51722">
    <property type="entry name" value="G_TR_2"/>
    <property type="match status" value="1"/>
</dbReference>
<sequence>MITGTQQMDGAILVIAATEGTMPQTKEHLLLAKQIGVKQVIIFLNKVDEADEEMVELVESETRELLDTFGFDSTNTPIISGSALCAVEVSNFVMLTYTLMFLKFPWF</sequence>
<feature type="domain" description="Tr-type G" evidence="7">
    <location>
        <begin position="1"/>
        <end position="107"/>
    </location>
</feature>
<evidence type="ECO:0000256" key="3">
    <source>
        <dbReference type="ARBA" id="ARBA00022917"/>
    </source>
</evidence>
<gene>
    <name evidence="8" type="ORF">SBAD_LOCUS439</name>
</gene>
<evidence type="ECO:0000259" key="7">
    <source>
        <dbReference type="PROSITE" id="PS51722"/>
    </source>
</evidence>
<dbReference type="Pfam" id="PF00009">
    <property type="entry name" value="GTP_EFTU"/>
    <property type="match status" value="1"/>
</dbReference>
<dbReference type="InterPro" id="IPR000795">
    <property type="entry name" value="T_Tr_GTP-bd_dom"/>
</dbReference>
<evidence type="ECO:0000256" key="6">
    <source>
        <dbReference type="ARBA" id="ARBA00051990"/>
    </source>
</evidence>
<keyword evidence="4" id="KW-0496">Mitochondrion</keyword>
<accession>A0A183I9Z5</accession>
<keyword evidence="5" id="KW-0342">GTP-binding</keyword>
<evidence type="ECO:0000256" key="4">
    <source>
        <dbReference type="ARBA" id="ARBA00023128"/>
    </source>
</evidence>
<keyword evidence="9" id="KW-1185">Reference proteome</keyword>
<evidence type="ECO:0000313" key="10">
    <source>
        <dbReference type="WBParaSite" id="SBAD_0000045901-mRNA-1"/>
    </source>
</evidence>
<dbReference type="WBParaSite" id="SBAD_0000045901-mRNA-1">
    <property type="protein sequence ID" value="SBAD_0000045901-mRNA-1"/>
    <property type="gene ID" value="SBAD_0000045901"/>
</dbReference>
<dbReference type="OrthoDB" id="2067at2759"/>
<keyword evidence="2" id="KW-0251">Elongation factor</keyword>
<evidence type="ECO:0000256" key="5">
    <source>
        <dbReference type="ARBA" id="ARBA00023134"/>
    </source>
</evidence>
<organism evidence="10">
    <name type="scientific">Soboliphyme baturini</name>
    <dbReference type="NCBI Taxonomy" id="241478"/>
    <lineage>
        <taxon>Eukaryota</taxon>
        <taxon>Metazoa</taxon>
        <taxon>Ecdysozoa</taxon>
        <taxon>Nematoda</taxon>
        <taxon>Enoplea</taxon>
        <taxon>Dorylaimia</taxon>
        <taxon>Dioctophymatida</taxon>
        <taxon>Dioctophymatoidea</taxon>
        <taxon>Soboliphymatidae</taxon>
        <taxon>Soboliphyme</taxon>
    </lineage>
</organism>
<dbReference type="Proteomes" id="UP000270296">
    <property type="component" value="Unassembled WGS sequence"/>
</dbReference>
<comment type="catalytic activity">
    <reaction evidence="6">
        <text>GTP + H2O = GDP + phosphate + H(+)</text>
        <dbReference type="Rhea" id="RHEA:19669"/>
        <dbReference type="ChEBI" id="CHEBI:15377"/>
        <dbReference type="ChEBI" id="CHEBI:15378"/>
        <dbReference type="ChEBI" id="CHEBI:37565"/>
        <dbReference type="ChEBI" id="CHEBI:43474"/>
        <dbReference type="ChEBI" id="CHEBI:58189"/>
        <dbReference type="EC" id="3.6.5.3"/>
    </reaction>
    <physiologicalReaction direction="left-to-right" evidence="6">
        <dbReference type="Rhea" id="RHEA:19670"/>
    </physiologicalReaction>
</comment>
<keyword evidence="3" id="KW-0648">Protein biosynthesis</keyword>
<evidence type="ECO:0000256" key="1">
    <source>
        <dbReference type="ARBA" id="ARBA00022741"/>
    </source>
</evidence>
<dbReference type="GO" id="GO:0003746">
    <property type="term" value="F:translation elongation factor activity"/>
    <property type="evidence" value="ECO:0007669"/>
    <property type="project" value="UniProtKB-KW"/>
</dbReference>
<dbReference type="AlphaFoldDB" id="A0A183I9Z5"/>
<dbReference type="EMBL" id="UZAM01001125">
    <property type="protein sequence ID" value="VDO83578.1"/>
    <property type="molecule type" value="Genomic_DNA"/>
</dbReference>
<protein>
    <submittedName>
        <fullName evidence="10">Tr-type G domain-containing protein</fullName>
    </submittedName>
</protein>
<dbReference type="InterPro" id="IPR050055">
    <property type="entry name" value="EF-Tu_GTPase"/>
</dbReference>
<evidence type="ECO:0000313" key="9">
    <source>
        <dbReference type="Proteomes" id="UP000270296"/>
    </source>
</evidence>
<keyword evidence="1" id="KW-0547">Nucleotide-binding</keyword>
<reference evidence="8 9" key="2">
    <citation type="submission" date="2018-11" db="EMBL/GenBank/DDBJ databases">
        <authorList>
            <consortium name="Pathogen Informatics"/>
        </authorList>
    </citation>
    <scope>NUCLEOTIDE SEQUENCE [LARGE SCALE GENOMIC DNA]</scope>
</reference>
<reference evidence="10" key="1">
    <citation type="submission" date="2016-06" db="UniProtKB">
        <authorList>
            <consortium name="WormBaseParasite"/>
        </authorList>
    </citation>
    <scope>IDENTIFICATION</scope>
</reference>
<dbReference type="InterPro" id="IPR027417">
    <property type="entry name" value="P-loop_NTPase"/>
</dbReference>
<dbReference type="GO" id="GO:0005525">
    <property type="term" value="F:GTP binding"/>
    <property type="evidence" value="ECO:0007669"/>
    <property type="project" value="UniProtKB-KW"/>
</dbReference>
<dbReference type="GO" id="GO:0005739">
    <property type="term" value="C:mitochondrion"/>
    <property type="evidence" value="ECO:0007669"/>
    <property type="project" value="TreeGrafter"/>
</dbReference>
<dbReference type="PANTHER" id="PTHR43721">
    <property type="entry name" value="ELONGATION FACTOR TU-RELATED"/>
    <property type="match status" value="1"/>
</dbReference>
<dbReference type="PRINTS" id="PR00315">
    <property type="entry name" value="ELONGATNFCT"/>
</dbReference>
<dbReference type="SUPFAM" id="SSF52540">
    <property type="entry name" value="P-loop containing nucleoside triphosphate hydrolases"/>
    <property type="match status" value="1"/>
</dbReference>
<dbReference type="GO" id="GO:0070125">
    <property type="term" value="P:mitochondrial translational elongation"/>
    <property type="evidence" value="ECO:0007669"/>
    <property type="project" value="TreeGrafter"/>
</dbReference>
<dbReference type="GO" id="GO:0003924">
    <property type="term" value="F:GTPase activity"/>
    <property type="evidence" value="ECO:0007669"/>
    <property type="project" value="InterPro"/>
</dbReference>
<dbReference type="PANTHER" id="PTHR43721:SF36">
    <property type="entry name" value="ELONGATION FACTOR TU, MITOCHONDRIAL"/>
    <property type="match status" value="1"/>
</dbReference>
<evidence type="ECO:0000313" key="8">
    <source>
        <dbReference type="EMBL" id="VDO83578.1"/>
    </source>
</evidence>
<proteinExistence type="predicted"/>